<dbReference type="InterPro" id="IPR050109">
    <property type="entry name" value="HTH-type_TetR-like_transc_reg"/>
</dbReference>
<accession>A0ABN1Y003</accession>
<dbReference type="PANTHER" id="PTHR30055">
    <property type="entry name" value="HTH-TYPE TRANSCRIPTIONAL REGULATOR RUTR"/>
    <property type="match status" value="1"/>
</dbReference>
<dbReference type="Pfam" id="PF00440">
    <property type="entry name" value="TetR_N"/>
    <property type="match status" value="1"/>
</dbReference>
<keyword evidence="7" id="KW-1185">Reference proteome</keyword>
<evidence type="ECO:0000256" key="4">
    <source>
        <dbReference type="PROSITE-ProRule" id="PRU00335"/>
    </source>
</evidence>
<feature type="domain" description="HTH tetR-type" evidence="5">
    <location>
        <begin position="17"/>
        <end position="77"/>
    </location>
</feature>
<evidence type="ECO:0000256" key="3">
    <source>
        <dbReference type="ARBA" id="ARBA00023163"/>
    </source>
</evidence>
<dbReference type="EMBL" id="BAAAJK010000026">
    <property type="protein sequence ID" value="GAA1394176.1"/>
    <property type="molecule type" value="Genomic_DNA"/>
</dbReference>
<dbReference type="PANTHER" id="PTHR30055:SF234">
    <property type="entry name" value="HTH-TYPE TRANSCRIPTIONAL REGULATOR BETI"/>
    <property type="match status" value="1"/>
</dbReference>
<evidence type="ECO:0000256" key="2">
    <source>
        <dbReference type="ARBA" id="ARBA00023125"/>
    </source>
</evidence>
<keyword evidence="1" id="KW-0805">Transcription regulation</keyword>
<gene>
    <name evidence="6" type="ORF">GCM10009613_41870</name>
</gene>
<evidence type="ECO:0000259" key="5">
    <source>
        <dbReference type="PROSITE" id="PS50977"/>
    </source>
</evidence>
<dbReference type="RefSeq" id="WP_344025085.1">
    <property type="nucleotide sequence ID" value="NZ_BAAAJK010000026.1"/>
</dbReference>
<dbReference type="Pfam" id="PF17940">
    <property type="entry name" value="TetR_C_31"/>
    <property type="match status" value="1"/>
</dbReference>
<dbReference type="SUPFAM" id="SSF46689">
    <property type="entry name" value="Homeodomain-like"/>
    <property type="match status" value="1"/>
</dbReference>
<comment type="caution">
    <text evidence="6">The sequence shown here is derived from an EMBL/GenBank/DDBJ whole genome shotgun (WGS) entry which is preliminary data.</text>
</comment>
<keyword evidence="3" id="KW-0804">Transcription</keyword>
<evidence type="ECO:0000256" key="1">
    <source>
        <dbReference type="ARBA" id="ARBA00023015"/>
    </source>
</evidence>
<proteinExistence type="predicted"/>
<reference evidence="6 7" key="1">
    <citation type="journal article" date="2019" name="Int. J. Syst. Evol. Microbiol.">
        <title>The Global Catalogue of Microorganisms (GCM) 10K type strain sequencing project: providing services to taxonomists for standard genome sequencing and annotation.</title>
        <authorList>
            <consortium name="The Broad Institute Genomics Platform"/>
            <consortium name="The Broad Institute Genome Sequencing Center for Infectious Disease"/>
            <person name="Wu L."/>
            <person name="Ma J."/>
        </authorList>
    </citation>
    <scope>NUCLEOTIDE SEQUENCE [LARGE SCALE GENOMIC DNA]</scope>
    <source>
        <strain evidence="6 7">JCM 11896</strain>
    </source>
</reference>
<dbReference type="InterPro" id="IPR001647">
    <property type="entry name" value="HTH_TetR"/>
</dbReference>
<evidence type="ECO:0000313" key="6">
    <source>
        <dbReference type="EMBL" id="GAA1394176.1"/>
    </source>
</evidence>
<feature type="DNA-binding region" description="H-T-H motif" evidence="4">
    <location>
        <begin position="40"/>
        <end position="59"/>
    </location>
</feature>
<protein>
    <submittedName>
        <fullName evidence="6">TetR family transcriptional regulator</fullName>
    </submittedName>
</protein>
<name>A0ABN1Y003_9PSEU</name>
<dbReference type="PROSITE" id="PS50977">
    <property type="entry name" value="HTH_TETR_2"/>
    <property type="match status" value="1"/>
</dbReference>
<keyword evidence="2 4" id="KW-0238">DNA-binding</keyword>
<organism evidence="6 7">
    <name type="scientific">Pseudonocardia kongjuensis</name>
    <dbReference type="NCBI Taxonomy" id="102227"/>
    <lineage>
        <taxon>Bacteria</taxon>
        <taxon>Bacillati</taxon>
        <taxon>Actinomycetota</taxon>
        <taxon>Actinomycetes</taxon>
        <taxon>Pseudonocardiales</taxon>
        <taxon>Pseudonocardiaceae</taxon>
        <taxon>Pseudonocardia</taxon>
    </lineage>
</organism>
<dbReference type="InterPro" id="IPR009057">
    <property type="entry name" value="Homeodomain-like_sf"/>
</dbReference>
<dbReference type="Proteomes" id="UP001501414">
    <property type="component" value="Unassembled WGS sequence"/>
</dbReference>
<dbReference type="Gene3D" id="1.10.357.10">
    <property type="entry name" value="Tetracycline Repressor, domain 2"/>
    <property type="match status" value="1"/>
</dbReference>
<dbReference type="PRINTS" id="PR00455">
    <property type="entry name" value="HTHTETR"/>
</dbReference>
<sequence>MACRNDFVLPYRHSRSARTRSALLDAAVEIICTQGVTAVTQRAVAARAGTSLASTTYHFRTAEDLLVAAFELTCSRTIEDMRRAGREATDRGLGIVDAAMAVVARSPYGDRLPPDGVIQLTLSAIHNPRLRPIADAFVEELAGLFDPLVTSPETARTLARALSGVVLHELARGAEAPTETVRADVARLFDAFGVTDRWTGEPHHDDREPR</sequence>
<evidence type="ECO:0000313" key="7">
    <source>
        <dbReference type="Proteomes" id="UP001501414"/>
    </source>
</evidence>
<dbReference type="InterPro" id="IPR041583">
    <property type="entry name" value="TetR_C_31"/>
</dbReference>